<evidence type="ECO:0000256" key="7">
    <source>
        <dbReference type="ARBA" id="ARBA00037050"/>
    </source>
</evidence>
<dbReference type="EMBL" id="GECL01000627">
    <property type="protein sequence ID" value="JAP05497.1"/>
    <property type="molecule type" value="Transcribed_RNA"/>
</dbReference>
<evidence type="ECO:0000256" key="1">
    <source>
        <dbReference type="ARBA" id="ARBA00004123"/>
    </source>
</evidence>
<evidence type="ECO:0000256" key="3">
    <source>
        <dbReference type="ARBA" id="ARBA00022679"/>
    </source>
</evidence>
<evidence type="ECO:0000256" key="11">
    <source>
        <dbReference type="ARBA" id="ARBA00048718"/>
    </source>
</evidence>
<name>A0A0V0GC84_TRIDM</name>
<proteinExistence type="inferred from homology"/>
<evidence type="ECO:0000256" key="6">
    <source>
        <dbReference type="ARBA" id="ARBA00023242"/>
    </source>
</evidence>
<comment type="similarity">
    <text evidence="8">Belongs to the TDD superfamily. DTWD1 family.</text>
</comment>
<protein>
    <recommendedName>
        <fullName evidence="9">tRNA-uridine aminocarboxypropyltransferase 1</fullName>
        <ecNumber evidence="2">2.5.1.25</ecNumber>
    </recommendedName>
    <alternativeName>
        <fullName evidence="10">DTW domain-containing protein 1</fullName>
    </alternativeName>
</protein>
<dbReference type="GO" id="GO:0006400">
    <property type="term" value="P:tRNA modification"/>
    <property type="evidence" value="ECO:0007669"/>
    <property type="project" value="TreeGrafter"/>
</dbReference>
<comment type="function">
    <text evidence="7">Catalyzes the formation of 3-(3-amino-3-carboxypropyl)uridine (acp3U) at position 20 in the D-loop of several cytoplasmic tRNAs (acp3U(20)).</text>
</comment>
<evidence type="ECO:0000256" key="9">
    <source>
        <dbReference type="ARBA" id="ARBA00039242"/>
    </source>
</evidence>
<dbReference type="Pfam" id="PF03942">
    <property type="entry name" value="DTW"/>
    <property type="match status" value="1"/>
</dbReference>
<dbReference type="InterPro" id="IPR051521">
    <property type="entry name" value="tRNA_Mod/Golgi_Maint"/>
</dbReference>
<dbReference type="GO" id="GO:0005634">
    <property type="term" value="C:nucleus"/>
    <property type="evidence" value="ECO:0007669"/>
    <property type="project" value="UniProtKB-SubCell"/>
</dbReference>
<evidence type="ECO:0000256" key="4">
    <source>
        <dbReference type="ARBA" id="ARBA00022691"/>
    </source>
</evidence>
<evidence type="ECO:0000259" key="12">
    <source>
        <dbReference type="SMART" id="SM01144"/>
    </source>
</evidence>
<evidence type="ECO:0000256" key="8">
    <source>
        <dbReference type="ARBA" id="ARBA00038290"/>
    </source>
</evidence>
<dbReference type="AlphaFoldDB" id="A0A0V0GC84"/>
<keyword evidence="4" id="KW-0949">S-adenosyl-L-methionine</keyword>
<dbReference type="InterPro" id="IPR005636">
    <property type="entry name" value="DTW"/>
</dbReference>
<reference evidence="13" key="1">
    <citation type="journal article" date="2018" name="J. Proteomics">
        <title>Exploring the molecular complexity of Triatoma dimidiata sialome.</title>
        <authorList>
            <person name="Santiago P.B."/>
            <person name="de Araujo C.N."/>
            <person name="Charneau S."/>
            <person name="Bastos I.M.D."/>
            <person name="Assumpcao T.C.F."/>
            <person name="Queiroz R.M.L."/>
            <person name="Praca Y.R."/>
            <person name="Cordeiro T.M."/>
            <person name="Garcia C.H.S."/>
            <person name="da Silva I.G."/>
            <person name="Raiol T."/>
            <person name="Motta F.N."/>
            <person name="de Araujo Oliveira J.V."/>
            <person name="de Sousa M.V."/>
            <person name="Ribeiro J.M.C."/>
            <person name="de Santana J.M."/>
        </authorList>
    </citation>
    <scope>NUCLEOTIDE SEQUENCE</scope>
    <source>
        <strain evidence="13">Santander</strain>
        <tissue evidence="13">Salivary glands</tissue>
    </source>
</reference>
<keyword evidence="5" id="KW-0819">tRNA processing</keyword>
<keyword evidence="6" id="KW-0539">Nucleus</keyword>
<dbReference type="EC" id="2.5.1.25" evidence="2"/>
<evidence type="ECO:0000256" key="10">
    <source>
        <dbReference type="ARBA" id="ARBA00042508"/>
    </source>
</evidence>
<keyword evidence="3" id="KW-0808">Transferase</keyword>
<evidence type="ECO:0000256" key="5">
    <source>
        <dbReference type="ARBA" id="ARBA00022694"/>
    </source>
</evidence>
<comment type="subcellular location">
    <subcellularLocation>
        <location evidence="1">Nucleus</location>
    </subcellularLocation>
</comment>
<dbReference type="SMART" id="SM01144">
    <property type="entry name" value="DTW"/>
    <property type="match status" value="1"/>
</dbReference>
<evidence type="ECO:0000256" key="2">
    <source>
        <dbReference type="ARBA" id="ARBA00012386"/>
    </source>
</evidence>
<dbReference type="PANTHER" id="PTHR15627">
    <property type="entry name" value="NATURAL KILLER CELL-SPECIFIC ANTIGEN KLIP1"/>
    <property type="match status" value="1"/>
</dbReference>
<sequence length="285" mass="33465">MDSKNVVNDENPFGNLKISESWINLHQVGERTICPQCNKSRKYFCYTCYLPVSEIKDYVPQIKLPLKVDIIKHAREIDGKSTAVHAAVLCPNDVTVYTYPAIPSYDTLEKTILVFPSPNADSIEELIRTLAIDNECFRRHEENKTYANISRVVFIDSTWNQSRGIYKDPRLFKLPCVVIKKRITQFWRHQNGVPRWHLSTIEAIHQFFVEYDIIMEKLGNELSLKEKPKDLYGHYDSNNLKIDNTNEAYHSGKFDNLLFFFRFMYDKIHSLYDHSSLKSYKRPLE</sequence>
<organism evidence="13">
    <name type="scientific">Triatoma dimidiata</name>
    <name type="common">Kissing bug</name>
    <name type="synonym">Meccus dimidiatus</name>
    <dbReference type="NCBI Taxonomy" id="72491"/>
    <lineage>
        <taxon>Eukaryota</taxon>
        <taxon>Metazoa</taxon>
        <taxon>Ecdysozoa</taxon>
        <taxon>Arthropoda</taxon>
        <taxon>Hexapoda</taxon>
        <taxon>Insecta</taxon>
        <taxon>Pterygota</taxon>
        <taxon>Neoptera</taxon>
        <taxon>Paraneoptera</taxon>
        <taxon>Hemiptera</taxon>
        <taxon>Heteroptera</taxon>
        <taxon>Panheteroptera</taxon>
        <taxon>Cimicomorpha</taxon>
        <taxon>Reduviidae</taxon>
        <taxon>Triatominae</taxon>
        <taxon>Triatoma</taxon>
    </lineage>
</organism>
<evidence type="ECO:0000313" key="13">
    <source>
        <dbReference type="EMBL" id="JAP05497.1"/>
    </source>
</evidence>
<accession>A0A0V0GC84</accession>
<feature type="domain" description="DTW" evidence="12">
    <location>
        <begin position="41"/>
        <end position="273"/>
    </location>
</feature>
<comment type="catalytic activity">
    <reaction evidence="11">
        <text>a uridine in tRNA + S-adenosyl-L-methionine = a 3-[(3S)-3-amino-3-carboxypropyl]uridine in tRNA + S-methyl-5'-thioadenosine + H(+)</text>
        <dbReference type="Rhea" id="RHEA:62432"/>
        <dbReference type="Rhea" id="RHEA-COMP:13339"/>
        <dbReference type="Rhea" id="RHEA-COMP:16092"/>
        <dbReference type="ChEBI" id="CHEBI:15378"/>
        <dbReference type="ChEBI" id="CHEBI:17509"/>
        <dbReference type="ChEBI" id="CHEBI:59789"/>
        <dbReference type="ChEBI" id="CHEBI:65315"/>
        <dbReference type="ChEBI" id="CHEBI:82930"/>
        <dbReference type="EC" id="2.5.1.25"/>
    </reaction>
</comment>
<dbReference type="PANTHER" id="PTHR15627:SF8">
    <property type="entry name" value="TRNA-URIDINE AMINOCARBOXYPROPYLTRANSFERASE 1"/>
    <property type="match status" value="1"/>
</dbReference>
<dbReference type="GO" id="GO:0016432">
    <property type="term" value="F:tRNA-uridine aminocarboxypropyltransferase activity"/>
    <property type="evidence" value="ECO:0007669"/>
    <property type="project" value="UniProtKB-EC"/>
</dbReference>